<gene>
    <name evidence="2" type="ORF">CEURO_LOCUS15151</name>
</gene>
<proteinExistence type="predicted"/>
<feature type="domain" description="DUF1985" evidence="1">
    <location>
        <begin position="23"/>
        <end position="160"/>
    </location>
</feature>
<dbReference type="Pfam" id="PF09331">
    <property type="entry name" value="DUF1985"/>
    <property type="match status" value="1"/>
</dbReference>
<comment type="caution">
    <text evidence="2">The sequence shown here is derived from an EMBL/GenBank/DDBJ whole genome shotgun (WGS) entry which is preliminary data.</text>
</comment>
<organism evidence="2 3">
    <name type="scientific">Cuscuta europaea</name>
    <name type="common">European dodder</name>
    <dbReference type="NCBI Taxonomy" id="41803"/>
    <lineage>
        <taxon>Eukaryota</taxon>
        <taxon>Viridiplantae</taxon>
        <taxon>Streptophyta</taxon>
        <taxon>Embryophyta</taxon>
        <taxon>Tracheophyta</taxon>
        <taxon>Spermatophyta</taxon>
        <taxon>Magnoliopsida</taxon>
        <taxon>eudicotyledons</taxon>
        <taxon>Gunneridae</taxon>
        <taxon>Pentapetalae</taxon>
        <taxon>asterids</taxon>
        <taxon>lamiids</taxon>
        <taxon>Solanales</taxon>
        <taxon>Convolvulaceae</taxon>
        <taxon>Cuscuteae</taxon>
        <taxon>Cuscuta</taxon>
        <taxon>Cuscuta subgen. Cuscuta</taxon>
    </lineage>
</organism>
<dbReference type="OrthoDB" id="1217888at2759"/>
<protein>
    <recommendedName>
        <fullName evidence="1">DUF1985 domain-containing protein</fullName>
    </recommendedName>
</protein>
<accession>A0A9P0ZHV7</accession>
<dbReference type="PANTHER" id="PTHR48449:SF1">
    <property type="entry name" value="DUF1985 DOMAIN-CONTAINING PROTEIN"/>
    <property type="match status" value="1"/>
</dbReference>
<dbReference type="PANTHER" id="PTHR48449">
    <property type="entry name" value="DUF1985 DOMAIN-CONTAINING PROTEIN"/>
    <property type="match status" value="1"/>
</dbReference>
<dbReference type="InterPro" id="IPR015410">
    <property type="entry name" value="DUF1985"/>
</dbReference>
<evidence type="ECO:0000313" key="3">
    <source>
        <dbReference type="Proteomes" id="UP001152484"/>
    </source>
</evidence>
<evidence type="ECO:0000313" key="2">
    <source>
        <dbReference type="EMBL" id="CAH9100892.1"/>
    </source>
</evidence>
<evidence type="ECO:0000259" key="1">
    <source>
        <dbReference type="Pfam" id="PF09331"/>
    </source>
</evidence>
<dbReference type="EMBL" id="CAMAPE010000038">
    <property type="protein sequence ID" value="CAH9100892.1"/>
    <property type="molecule type" value="Genomic_DNA"/>
</dbReference>
<keyword evidence="3" id="KW-1185">Reference proteome</keyword>
<sequence length="247" mass="28724">MSWGHFLDVPDLQFSAQIVHSLLLRLVCEQPEDELWFCINEQLFKFTFVDFERITGLRSRGPTPAFSDDEGNGMLLDDYFGGATEISFRTLTEKMRSIKTKKRGGRGDALKLACAFYVLCVLLPRNKKTNINSQYLKLADEWDKFQTYPWAKESYTLMVSHIKTLMVGQAEKFKQSKAANPNYKNAKFTLHGLPHVLQVRNQVPPCRFLLCYIPTQISPTEDLLREKEVIKYIEIYRVIKHCCHYIK</sequence>
<reference evidence="2" key="1">
    <citation type="submission" date="2022-07" db="EMBL/GenBank/DDBJ databases">
        <authorList>
            <person name="Macas J."/>
            <person name="Novak P."/>
            <person name="Neumann P."/>
        </authorList>
    </citation>
    <scope>NUCLEOTIDE SEQUENCE</scope>
</reference>
<dbReference type="Proteomes" id="UP001152484">
    <property type="component" value="Unassembled WGS sequence"/>
</dbReference>
<dbReference type="AlphaFoldDB" id="A0A9P0ZHV7"/>
<name>A0A9P0ZHV7_CUSEU</name>